<dbReference type="PANTHER" id="PTHR43581:SF2">
    <property type="entry name" value="EXCINUCLEASE ATPASE SUBUNIT"/>
    <property type="match status" value="1"/>
</dbReference>
<accession>A0A7H9BI17</accession>
<protein>
    <submittedName>
        <fullName evidence="2">ATP-binding protein</fullName>
    </submittedName>
</protein>
<dbReference type="InterPro" id="IPR051396">
    <property type="entry name" value="Bact_Antivir_Def_Nuclease"/>
</dbReference>
<organism evidence="2 3">
    <name type="scientific">Chitinibacter bivalviorum</name>
    <dbReference type="NCBI Taxonomy" id="2739434"/>
    <lineage>
        <taxon>Bacteria</taxon>
        <taxon>Pseudomonadati</taxon>
        <taxon>Pseudomonadota</taxon>
        <taxon>Betaproteobacteria</taxon>
        <taxon>Neisseriales</taxon>
        <taxon>Chitinibacteraceae</taxon>
        <taxon>Chitinibacter</taxon>
    </lineage>
</organism>
<dbReference type="RefSeq" id="WP_179358062.1">
    <property type="nucleotide sequence ID" value="NZ_CP058627.1"/>
</dbReference>
<dbReference type="GO" id="GO:0006302">
    <property type="term" value="P:double-strand break repair"/>
    <property type="evidence" value="ECO:0007669"/>
    <property type="project" value="InterPro"/>
</dbReference>
<evidence type="ECO:0000313" key="3">
    <source>
        <dbReference type="Proteomes" id="UP000509597"/>
    </source>
</evidence>
<evidence type="ECO:0000259" key="1">
    <source>
        <dbReference type="SMART" id="SM00382"/>
    </source>
</evidence>
<evidence type="ECO:0000313" key="2">
    <source>
        <dbReference type="EMBL" id="QLG87982.1"/>
    </source>
</evidence>
<name>A0A7H9BI17_9NEIS</name>
<dbReference type="Proteomes" id="UP000509597">
    <property type="component" value="Chromosome"/>
</dbReference>
<feature type="domain" description="AAA+ ATPase" evidence="1">
    <location>
        <begin position="46"/>
        <end position="307"/>
    </location>
</feature>
<gene>
    <name evidence="2" type="ORF">HQ393_06740</name>
</gene>
<keyword evidence="2" id="KW-0547">Nucleotide-binding</keyword>
<dbReference type="PANTHER" id="PTHR43581">
    <property type="entry name" value="ATP/GTP PHOSPHATASE"/>
    <property type="match status" value="1"/>
</dbReference>
<keyword evidence="2" id="KW-0067">ATP-binding</keyword>
<dbReference type="InterPro" id="IPR003593">
    <property type="entry name" value="AAA+_ATPase"/>
</dbReference>
<dbReference type="EMBL" id="CP058627">
    <property type="protein sequence ID" value="QLG87982.1"/>
    <property type="molecule type" value="Genomic_DNA"/>
</dbReference>
<dbReference type="InterPro" id="IPR027417">
    <property type="entry name" value="P-loop_NTPase"/>
</dbReference>
<reference evidence="2 3" key="1">
    <citation type="submission" date="2020-07" db="EMBL/GenBank/DDBJ databases">
        <title>Complete genome sequence of Chitinibacter sp. 2T18.</title>
        <authorList>
            <person name="Bae J.-W."/>
            <person name="Choi J.-W."/>
        </authorList>
    </citation>
    <scope>NUCLEOTIDE SEQUENCE [LARGE SCALE GENOMIC DNA]</scope>
    <source>
        <strain evidence="2 3">2T18</strain>
    </source>
</reference>
<dbReference type="GO" id="GO:0016887">
    <property type="term" value="F:ATP hydrolysis activity"/>
    <property type="evidence" value="ECO:0007669"/>
    <property type="project" value="InterPro"/>
</dbReference>
<dbReference type="SMART" id="SM00382">
    <property type="entry name" value="AAA"/>
    <property type="match status" value="1"/>
</dbReference>
<dbReference type="KEGG" id="chiz:HQ393_06740"/>
<dbReference type="InterPro" id="IPR003959">
    <property type="entry name" value="ATPase_AAA_core"/>
</dbReference>
<dbReference type="Gene3D" id="3.40.50.300">
    <property type="entry name" value="P-loop containing nucleotide triphosphate hydrolases"/>
    <property type="match status" value="1"/>
</dbReference>
<proteinExistence type="predicted"/>
<dbReference type="Pfam" id="PF13304">
    <property type="entry name" value="AAA_21"/>
    <property type="match status" value="1"/>
</dbReference>
<sequence length="520" mass="59089">MRYLYSQRDKDNSKWFGNDYTRATLRKVALLKGGVRGLKKFTINFEYPIAAIAGKNGSGKSTLLAMIACAYHNKANGYSLPDRKQKYYTFSDFFIVASGEFPVEGVSIRYDFMHDKWRAEKDEDKTGIKYQLRNKNKGGKWNDYDQRVKRNVLFFGINRFVPHAEKSTSKSYKARFKSITRGELEEVVLNDVAFVLGLNYSEFEYRHHSGYRLPVVKNGEVVYSGFNMGAGENSLFDLLYHIHACPDGSIVLVDEIELGLHGIAQRNLMQRLKDIAFNKKMQFIFTTHSPLILEAIPPESRYFIESGNSGTLVKSGISSEFAAGRLGEKCSGEITIYVEDNVAKSILIAACDSELRSRTNIVVVGSSSAVITQMSASRKDHRGEVFSILDGDKSANKIKNLNLFESRMEVTTDADKEWFSDRIDYLPSVLWPEKWIVEQLNNQDGINFIMEYSSSTDELVRTAIQKSLKAKKHSEIYDLSKGLLLDESEVDGLTKALCRHVVNINRDYFNNLLNKIKNKL</sequence>
<keyword evidence="3" id="KW-1185">Reference proteome</keyword>
<dbReference type="GO" id="GO:0005524">
    <property type="term" value="F:ATP binding"/>
    <property type="evidence" value="ECO:0007669"/>
    <property type="project" value="UniProtKB-KW"/>
</dbReference>
<dbReference type="SUPFAM" id="SSF52540">
    <property type="entry name" value="P-loop containing nucleoside triphosphate hydrolases"/>
    <property type="match status" value="1"/>
</dbReference>
<dbReference type="AlphaFoldDB" id="A0A7H9BI17"/>